<dbReference type="Gene3D" id="1.25.40.20">
    <property type="entry name" value="Ankyrin repeat-containing domain"/>
    <property type="match status" value="1"/>
</dbReference>
<dbReference type="Pfam" id="PF12796">
    <property type="entry name" value="Ank_2"/>
    <property type="match status" value="3"/>
</dbReference>
<proteinExistence type="predicted"/>
<keyword evidence="2 3" id="KW-0040">ANK repeat</keyword>
<evidence type="ECO:0000256" key="1">
    <source>
        <dbReference type="ARBA" id="ARBA00022737"/>
    </source>
</evidence>
<evidence type="ECO:0000313" key="5">
    <source>
        <dbReference type="Proteomes" id="UP000053237"/>
    </source>
</evidence>
<evidence type="ECO:0000256" key="2">
    <source>
        <dbReference type="ARBA" id="ARBA00023043"/>
    </source>
</evidence>
<dbReference type="SUPFAM" id="SSF48403">
    <property type="entry name" value="Ankyrin repeat"/>
    <property type="match status" value="1"/>
</dbReference>
<dbReference type="PANTHER" id="PTHR24198:SF165">
    <property type="entry name" value="ANKYRIN REPEAT-CONTAINING PROTEIN-RELATED"/>
    <property type="match status" value="1"/>
</dbReference>
<dbReference type="InterPro" id="IPR036770">
    <property type="entry name" value="Ankyrin_rpt-contain_sf"/>
</dbReference>
<dbReference type="PROSITE" id="PS50088">
    <property type="entry name" value="ANK_REPEAT"/>
    <property type="match status" value="6"/>
</dbReference>
<name>A0A024GKG3_9STRA</name>
<dbReference type="STRING" id="65357.A0A024GKG3"/>
<dbReference type="GO" id="GO:0005737">
    <property type="term" value="C:cytoplasm"/>
    <property type="evidence" value="ECO:0007669"/>
    <property type="project" value="TreeGrafter"/>
</dbReference>
<dbReference type="PROSITE" id="PS50297">
    <property type="entry name" value="ANK_REP_REGION"/>
    <property type="match status" value="4"/>
</dbReference>
<evidence type="ECO:0000256" key="3">
    <source>
        <dbReference type="PROSITE-ProRule" id="PRU00023"/>
    </source>
</evidence>
<feature type="repeat" description="ANK" evidence="3">
    <location>
        <begin position="336"/>
        <end position="368"/>
    </location>
</feature>
<feature type="repeat" description="ANK" evidence="3">
    <location>
        <begin position="543"/>
        <end position="575"/>
    </location>
</feature>
<organism evidence="4 5">
    <name type="scientific">Albugo candida</name>
    <dbReference type="NCBI Taxonomy" id="65357"/>
    <lineage>
        <taxon>Eukaryota</taxon>
        <taxon>Sar</taxon>
        <taxon>Stramenopiles</taxon>
        <taxon>Oomycota</taxon>
        <taxon>Peronosporomycetes</taxon>
        <taxon>Albuginales</taxon>
        <taxon>Albuginaceae</taxon>
        <taxon>Albugo</taxon>
    </lineage>
</organism>
<feature type="repeat" description="ANK" evidence="3">
    <location>
        <begin position="369"/>
        <end position="401"/>
    </location>
</feature>
<dbReference type="OrthoDB" id="20872at2759"/>
<dbReference type="Pfam" id="PF13637">
    <property type="entry name" value="Ank_4"/>
    <property type="match status" value="1"/>
</dbReference>
<reference evidence="4 5" key="1">
    <citation type="submission" date="2012-05" db="EMBL/GenBank/DDBJ databases">
        <title>Recombination and specialization in a pathogen metapopulation.</title>
        <authorList>
            <person name="Gardiner A."/>
            <person name="Kemen E."/>
            <person name="Schultz-Larsen T."/>
            <person name="MacLean D."/>
            <person name="Van Oosterhout C."/>
            <person name="Jones J.D.G."/>
        </authorList>
    </citation>
    <scope>NUCLEOTIDE SEQUENCE [LARGE SCALE GENOMIC DNA]</scope>
    <source>
        <strain evidence="4 5">Ac Nc2</strain>
    </source>
</reference>
<dbReference type="AlphaFoldDB" id="A0A024GKG3"/>
<comment type="caution">
    <text evidence="4">The sequence shown here is derived from an EMBL/GenBank/DDBJ whole genome shotgun (WGS) entry which is preliminary data.</text>
</comment>
<feature type="repeat" description="ANK" evidence="3">
    <location>
        <begin position="510"/>
        <end position="542"/>
    </location>
</feature>
<dbReference type="Proteomes" id="UP000053237">
    <property type="component" value="Unassembled WGS sequence"/>
</dbReference>
<dbReference type="InterPro" id="IPR002110">
    <property type="entry name" value="Ankyrin_rpt"/>
</dbReference>
<protein>
    <submittedName>
        <fullName evidence="4">Uncharacterized protein</fullName>
    </submittedName>
</protein>
<keyword evidence="5" id="KW-1185">Reference proteome</keyword>
<dbReference type="EMBL" id="CAIX01000159">
    <property type="protein sequence ID" value="CCI47258.1"/>
    <property type="molecule type" value="Genomic_DNA"/>
</dbReference>
<dbReference type="Gene3D" id="3.80.10.10">
    <property type="entry name" value="Ribonuclease Inhibitor"/>
    <property type="match status" value="1"/>
</dbReference>
<gene>
    <name evidence="4" type="ORF">BN9_082450</name>
</gene>
<dbReference type="PANTHER" id="PTHR24198">
    <property type="entry name" value="ANKYRIN REPEAT AND PROTEIN KINASE DOMAIN-CONTAINING PROTEIN"/>
    <property type="match status" value="1"/>
</dbReference>
<dbReference type="SMART" id="SM00248">
    <property type="entry name" value="ANK"/>
    <property type="match status" value="10"/>
</dbReference>
<keyword evidence="1" id="KW-0677">Repeat</keyword>
<evidence type="ECO:0000313" key="4">
    <source>
        <dbReference type="EMBL" id="CCI47258.1"/>
    </source>
</evidence>
<feature type="repeat" description="ANK" evidence="3">
    <location>
        <begin position="609"/>
        <end position="641"/>
    </location>
</feature>
<dbReference type="InParanoid" id="A0A024GKG3"/>
<dbReference type="SUPFAM" id="SSF52047">
    <property type="entry name" value="RNI-like"/>
    <property type="match status" value="1"/>
</dbReference>
<sequence>MRENLVFIRQMRHKRNTNSYKAINKADSNSKQMQSLLHFQLSDENLTDRVFSFLNIRDHQVAKRCCLYWKFKIETLCLDRLDMSICSSVTKRNIDQVLCSTICYNYSSIRELDFSGQRSLTDKDLLMVVTKFWIHLEKLIVDDCLELTDFGFFSIINAQSHSLRSLSFRHCKRITGNMAHYRVSGCHPCLKSIDLYDTRAEYGFVNGLEDYFPALESINGIHTPAHLQLFIEFGLQDILDDFEFIVLNQVDDMAHFNALISEYKHRVESLIEKRGGNLTVFQITLLRSGKKALIDIPSQRFGFNSALLFSCGKGLQKIVLSLLSLGEADTEVTQLDGGTPLCISIAKEQNQVFYPLVEAGADVNRRTNHQVTPLYLATEMDRNDMVEFLLEHGADPDVPIELGATALAVAARNSNRSMVLRYLHTKPALKQIIRNNKYQRIQYIQALFLACERGHTSIVADILNLTGLDVEVLLNGKVSLLYLACQMGHDLVVTELLQRGANPNFKRPNKGVSCLYIAAQEGKSQVIKCLIQYSVDIHAKMDDLSTALHIATRMGHLQVVEILLREGADINACTCSGLTSLYIASEEGHENMVSLLITHGAMLDKQTIHGTTALFKACQKGHTSIVVSLLRAGANVHLPKDNGIYPLDAALLTGNYKITRLLLQYSASIGKLPYRFAERRRDTRLENVISQAVSLNQCSYCSTWGTAAVSKT</sequence>
<accession>A0A024GKG3</accession>
<feature type="repeat" description="ANK" evidence="3">
    <location>
        <begin position="576"/>
        <end position="608"/>
    </location>
</feature>
<dbReference type="InterPro" id="IPR032675">
    <property type="entry name" value="LRR_dom_sf"/>
</dbReference>